<dbReference type="RefSeq" id="WP_201370585.1">
    <property type="nucleotide sequence ID" value="NZ_BNJG01000001.1"/>
</dbReference>
<evidence type="ECO:0000256" key="3">
    <source>
        <dbReference type="ARBA" id="ARBA00023004"/>
    </source>
</evidence>
<evidence type="ECO:0000256" key="4">
    <source>
        <dbReference type="ARBA" id="ARBA00023014"/>
    </source>
</evidence>
<proteinExistence type="predicted"/>
<dbReference type="Proteomes" id="UP000654345">
    <property type="component" value="Unassembled WGS sequence"/>
</dbReference>
<dbReference type="Gene3D" id="2.102.10.10">
    <property type="entry name" value="Rieske [2Fe-2S] iron-sulphur domain"/>
    <property type="match status" value="1"/>
</dbReference>
<dbReference type="PROSITE" id="PS51296">
    <property type="entry name" value="RIESKE"/>
    <property type="match status" value="1"/>
</dbReference>
<keyword evidence="1" id="KW-0001">2Fe-2S</keyword>
<dbReference type="CDD" id="cd03467">
    <property type="entry name" value="Rieske"/>
    <property type="match status" value="1"/>
</dbReference>
<evidence type="ECO:0000256" key="2">
    <source>
        <dbReference type="ARBA" id="ARBA00022723"/>
    </source>
</evidence>
<dbReference type="Pfam" id="PF00355">
    <property type="entry name" value="Rieske"/>
    <property type="match status" value="1"/>
</dbReference>
<dbReference type="SUPFAM" id="SSF50022">
    <property type="entry name" value="ISP domain"/>
    <property type="match status" value="1"/>
</dbReference>
<dbReference type="PANTHER" id="PTHR10134">
    <property type="entry name" value="CYTOCHROME B-C1 COMPLEX SUBUNIT RIESKE, MITOCHONDRIAL"/>
    <property type="match status" value="1"/>
</dbReference>
<evidence type="ECO:0000259" key="7">
    <source>
        <dbReference type="PROSITE" id="PS51296"/>
    </source>
</evidence>
<feature type="domain" description="Rieske" evidence="7">
    <location>
        <begin position="170"/>
        <end position="272"/>
    </location>
</feature>
<keyword evidence="3" id="KW-0408">Iron</keyword>
<dbReference type="InterPro" id="IPR017941">
    <property type="entry name" value="Rieske_2Fe-2S"/>
</dbReference>
<dbReference type="InterPro" id="IPR014349">
    <property type="entry name" value="Rieske_Fe-S_prot"/>
</dbReference>
<keyword evidence="4" id="KW-0411">Iron-sulfur</keyword>
<evidence type="ECO:0000313" key="9">
    <source>
        <dbReference type="Proteomes" id="UP000654345"/>
    </source>
</evidence>
<reference evidence="8 9" key="1">
    <citation type="journal article" date="2021" name="Int. J. Syst. Evol. Microbiol.">
        <title>Reticulibacter mediterranei gen. nov., sp. nov., within the new family Reticulibacteraceae fam. nov., and Ktedonospora formicarum gen. nov., sp. nov., Ktedonobacter robiniae sp. nov., Dictyobacter formicarum sp. nov. and Dictyobacter arantiisoli sp. nov., belonging to the class Ktedonobacteria.</title>
        <authorList>
            <person name="Yabe S."/>
            <person name="Zheng Y."/>
            <person name="Wang C.M."/>
            <person name="Sakai Y."/>
            <person name="Abe K."/>
            <person name="Yokota A."/>
            <person name="Donadio S."/>
            <person name="Cavaletti L."/>
            <person name="Monciardini P."/>
        </authorList>
    </citation>
    <scope>NUCLEOTIDE SEQUENCE [LARGE SCALE GENOMIC DNA]</scope>
    <source>
        <strain evidence="8 9">SOSP1-30</strain>
    </source>
</reference>
<feature type="compositionally biased region" description="Basic and acidic residues" evidence="6">
    <location>
        <begin position="77"/>
        <end position="90"/>
    </location>
</feature>
<evidence type="ECO:0000256" key="5">
    <source>
        <dbReference type="ARBA" id="ARBA00023157"/>
    </source>
</evidence>
<dbReference type="InterPro" id="IPR019546">
    <property type="entry name" value="TAT_signal_bac_arc"/>
</dbReference>
<comment type="caution">
    <text evidence="8">The sequence shown here is derived from an EMBL/GenBank/DDBJ whole genome shotgun (WGS) entry which is preliminary data.</text>
</comment>
<keyword evidence="2" id="KW-0479">Metal-binding</keyword>
<name>A0ABQ3UM93_9CHLR</name>
<feature type="compositionally biased region" description="Polar residues" evidence="6">
    <location>
        <begin position="96"/>
        <end position="108"/>
    </location>
</feature>
<evidence type="ECO:0000256" key="1">
    <source>
        <dbReference type="ARBA" id="ARBA00022714"/>
    </source>
</evidence>
<gene>
    <name evidence="8" type="ORF">KSB_22780</name>
</gene>
<sequence length="281" mass="30998">MSDEDQDLLVEYAELERYIEALRMECPTQPPRLPPGQLPVLRMYSCLRAAAAKDIAPCPFFVERLQQELLSSLTTQTKHDQKTLDLDKATSPRPTPTATGETPHLSTSHPKRELSRRSLLTNSAVAAASLAAGATFGSILTRQASNNQPPHQKGQGYATKIVPDNILSHWEPIAHLDQLKEEAQRFQTEAFAGYIVRYDQDDGQEAGKIVALMATCPHMGCLLQWDSDGRCFACPCHGGLFSKYGDPMRGPVLYLAALPRLETRIQDNQVYVKVPGAGKKA</sequence>
<protein>
    <recommendedName>
        <fullName evidence="7">Rieske domain-containing protein</fullName>
    </recommendedName>
</protein>
<keyword evidence="5" id="KW-1015">Disulfide bond</keyword>
<dbReference type="EMBL" id="BNJG01000001">
    <property type="protein sequence ID" value="GHO53803.1"/>
    <property type="molecule type" value="Genomic_DNA"/>
</dbReference>
<dbReference type="InterPro" id="IPR036922">
    <property type="entry name" value="Rieske_2Fe-2S_sf"/>
</dbReference>
<keyword evidence="9" id="KW-1185">Reference proteome</keyword>
<evidence type="ECO:0000256" key="6">
    <source>
        <dbReference type="SAM" id="MobiDB-lite"/>
    </source>
</evidence>
<organism evidence="8 9">
    <name type="scientific">Ktedonobacter robiniae</name>
    <dbReference type="NCBI Taxonomy" id="2778365"/>
    <lineage>
        <taxon>Bacteria</taxon>
        <taxon>Bacillati</taxon>
        <taxon>Chloroflexota</taxon>
        <taxon>Ktedonobacteria</taxon>
        <taxon>Ktedonobacterales</taxon>
        <taxon>Ktedonobacteraceae</taxon>
        <taxon>Ktedonobacter</taxon>
    </lineage>
</organism>
<feature type="region of interest" description="Disordered" evidence="6">
    <location>
        <begin position="75"/>
        <end position="116"/>
    </location>
</feature>
<accession>A0ABQ3UM93</accession>
<evidence type="ECO:0000313" key="8">
    <source>
        <dbReference type="EMBL" id="GHO53803.1"/>
    </source>
</evidence>
<dbReference type="NCBIfam" id="TIGR01409">
    <property type="entry name" value="TAT_signal_seq"/>
    <property type="match status" value="1"/>
</dbReference>